<gene>
    <name evidence="2" type="ORF">IQ63_43770</name>
</gene>
<evidence type="ECO:0000256" key="1">
    <source>
        <dbReference type="SAM" id="MobiDB-lite"/>
    </source>
</evidence>
<feature type="region of interest" description="Disordered" evidence="1">
    <location>
        <begin position="1"/>
        <end position="31"/>
    </location>
</feature>
<name>A0A0L0JEQ4_9ACTN</name>
<feature type="region of interest" description="Disordered" evidence="1">
    <location>
        <begin position="54"/>
        <end position="90"/>
    </location>
</feature>
<evidence type="ECO:0000313" key="3">
    <source>
        <dbReference type="Proteomes" id="UP000037151"/>
    </source>
</evidence>
<proteinExistence type="predicted"/>
<accession>A0A0L0JEQ4</accession>
<sequence>MRRVEADRDEVLQGLGAQRDSGGRAQVGAGAEDLVGDDLPVSASTISRIEETTRLPGRPRGRSRWTTKSSAPATRRLVASIGSLSGPWTA</sequence>
<dbReference type="AlphaFoldDB" id="A0A0L0JEQ4"/>
<protein>
    <submittedName>
        <fullName evidence="2">Uncharacterized protein</fullName>
    </submittedName>
</protein>
<reference evidence="3" key="1">
    <citation type="submission" date="2014-07" db="EMBL/GenBank/DDBJ databases">
        <title>Genome sequencing of plant-pathogenic Streptomyces species.</title>
        <authorList>
            <person name="Harrison J."/>
            <person name="Sapp M."/>
            <person name="Thwaites R."/>
            <person name="Studholme D.J."/>
        </authorList>
    </citation>
    <scope>NUCLEOTIDE SEQUENCE [LARGE SCALE GENOMIC DNA]</scope>
    <source>
        <strain evidence="3">NCPPB 4445</strain>
    </source>
</reference>
<feature type="compositionally biased region" description="Basic and acidic residues" evidence="1">
    <location>
        <begin position="1"/>
        <end position="11"/>
    </location>
</feature>
<dbReference type="EMBL" id="JPPY01000257">
    <property type="protein sequence ID" value="KND23840.1"/>
    <property type="molecule type" value="Genomic_DNA"/>
</dbReference>
<dbReference type="Proteomes" id="UP000037151">
    <property type="component" value="Unassembled WGS sequence"/>
</dbReference>
<organism evidence="2 3">
    <name type="scientific">Streptomyces acidiscabies</name>
    <dbReference type="NCBI Taxonomy" id="42234"/>
    <lineage>
        <taxon>Bacteria</taxon>
        <taxon>Bacillati</taxon>
        <taxon>Actinomycetota</taxon>
        <taxon>Actinomycetes</taxon>
        <taxon>Kitasatosporales</taxon>
        <taxon>Streptomycetaceae</taxon>
        <taxon>Streptomyces</taxon>
    </lineage>
</organism>
<comment type="caution">
    <text evidence="2">The sequence shown here is derived from an EMBL/GenBank/DDBJ whole genome shotgun (WGS) entry which is preliminary data.</text>
</comment>
<evidence type="ECO:0000313" key="2">
    <source>
        <dbReference type="EMBL" id="KND23840.1"/>
    </source>
</evidence>